<dbReference type="SUPFAM" id="SSF53686">
    <property type="entry name" value="Tryptophan synthase beta subunit-like PLP-dependent enzymes"/>
    <property type="match status" value="1"/>
</dbReference>
<reference evidence="6" key="1">
    <citation type="submission" date="2021-01" db="EMBL/GenBank/DDBJ databases">
        <authorList>
            <person name="Corre E."/>
            <person name="Pelletier E."/>
            <person name="Niang G."/>
            <person name="Scheremetjew M."/>
            <person name="Finn R."/>
            <person name="Kale V."/>
            <person name="Holt S."/>
            <person name="Cochrane G."/>
            <person name="Meng A."/>
            <person name="Brown T."/>
            <person name="Cohen L."/>
        </authorList>
    </citation>
    <scope>NUCLEOTIDE SEQUENCE</scope>
    <source>
        <strain evidence="6">SoJaBio B1-5/56/2</strain>
    </source>
</reference>
<keyword evidence="4" id="KW-1133">Transmembrane helix</keyword>
<dbReference type="EMBL" id="HBKR01010453">
    <property type="protein sequence ID" value="CAE2295226.1"/>
    <property type="molecule type" value="Transcribed_RNA"/>
</dbReference>
<comment type="cofactor">
    <cofactor evidence="1">
        <name>pyridoxal 5'-phosphate</name>
        <dbReference type="ChEBI" id="CHEBI:597326"/>
    </cofactor>
</comment>
<dbReference type="AlphaFoldDB" id="A0A7S4NKV9"/>
<organism evidence="6">
    <name type="scientific">Paramoeba aestuarina</name>
    <dbReference type="NCBI Taxonomy" id="180227"/>
    <lineage>
        <taxon>Eukaryota</taxon>
        <taxon>Amoebozoa</taxon>
        <taxon>Discosea</taxon>
        <taxon>Flabellinia</taxon>
        <taxon>Dactylopodida</taxon>
        <taxon>Paramoebidae</taxon>
        <taxon>Paramoeba</taxon>
    </lineage>
</organism>
<dbReference type="Pfam" id="PF00291">
    <property type="entry name" value="PALP"/>
    <property type="match status" value="1"/>
</dbReference>
<dbReference type="PANTHER" id="PTHR43780">
    <property type="entry name" value="1-AMINOCYCLOPROPANE-1-CARBOXYLATE DEAMINASE-RELATED"/>
    <property type="match status" value="1"/>
</dbReference>
<feature type="transmembrane region" description="Helical" evidence="4">
    <location>
        <begin position="12"/>
        <end position="36"/>
    </location>
</feature>
<comment type="similarity">
    <text evidence="2">Belongs to the ACC deaminase/D-cysteine desulfhydrase family.</text>
</comment>
<protein>
    <recommendedName>
        <fullName evidence="5">Tryptophan synthase beta chain-like PALP domain-containing protein</fullName>
    </recommendedName>
</protein>
<evidence type="ECO:0000256" key="4">
    <source>
        <dbReference type="SAM" id="Phobius"/>
    </source>
</evidence>
<evidence type="ECO:0000313" key="6">
    <source>
        <dbReference type="EMBL" id="CAE2295226.1"/>
    </source>
</evidence>
<keyword evidence="4" id="KW-0472">Membrane</keyword>
<dbReference type="InterPro" id="IPR036052">
    <property type="entry name" value="TrpB-like_PALP_sf"/>
</dbReference>
<dbReference type="PANTHER" id="PTHR43780:SF2">
    <property type="entry name" value="1-AMINOCYCLOPROPANE-1-CARBOXYLATE DEAMINASE-RELATED"/>
    <property type="match status" value="1"/>
</dbReference>
<gene>
    <name evidence="6" type="ORF">NAES01612_LOCUS6940</name>
</gene>
<evidence type="ECO:0000259" key="5">
    <source>
        <dbReference type="Pfam" id="PF00291"/>
    </source>
</evidence>
<dbReference type="InterPro" id="IPR027278">
    <property type="entry name" value="ACCD_DCysDesulf"/>
</dbReference>
<dbReference type="Gene3D" id="3.40.50.1100">
    <property type="match status" value="2"/>
</dbReference>
<evidence type="ECO:0000256" key="3">
    <source>
        <dbReference type="ARBA" id="ARBA00022898"/>
    </source>
</evidence>
<sequence length="500" mass="55556">MMEELLWDVLWWFLVVIGGVVVVHLLLLFTLMQILYKSIKPAKPSHFQESQKEQLTSQYSSGDKGNAQVRAIFKYVPKLREEVAWIPLTSSYPTPVHTISLPISSLNKVGGGKDEGEEEGYVEILLKREDMSSYVYGGNKVRTLEFQLPCAYNGIREEISTGGTLMVVGGPGSNQCVAVSVYSQQLKDKSVTVKSFYCVPEAPSFDNGLNMMSVLSFDVHLLQTWYYDVWKLLPCIFSTVVQHYFTKGFRVMPGGGANPVGALGHVGAILEICEALGKNHPKTIFLPIGSGCTISGLVVGIAIARKLGLGFEGDLKEYKLKGVVIHQITNALPFFAYSNIKGLVRDTAKLIKEKGDLDVTEEAKEVLSCVEIITGYAGSYGQETENMLLAREIFNEKNTTIVNDNENIKKPWLCSCFSGKAAAAFLYHLKNETKNHNNKKRHDLMLWCTKSLIQPVGENPFCPSSLKGREGKEAKMGKWLSESKINTIEDCKPVFTEVRQ</sequence>
<keyword evidence="4" id="KW-0812">Transmembrane</keyword>
<evidence type="ECO:0000256" key="1">
    <source>
        <dbReference type="ARBA" id="ARBA00001933"/>
    </source>
</evidence>
<accession>A0A7S4NKV9</accession>
<feature type="domain" description="Tryptophan synthase beta chain-like PALP" evidence="5">
    <location>
        <begin position="122"/>
        <end position="302"/>
    </location>
</feature>
<dbReference type="InterPro" id="IPR001926">
    <property type="entry name" value="TrpB-like_PALP"/>
</dbReference>
<name>A0A7S4NKV9_9EUKA</name>
<dbReference type="GO" id="GO:0019148">
    <property type="term" value="F:D-cysteine desulfhydrase activity"/>
    <property type="evidence" value="ECO:0007669"/>
    <property type="project" value="TreeGrafter"/>
</dbReference>
<proteinExistence type="inferred from homology"/>
<evidence type="ECO:0000256" key="2">
    <source>
        <dbReference type="ARBA" id="ARBA00008639"/>
    </source>
</evidence>
<keyword evidence="3" id="KW-0663">Pyridoxal phosphate</keyword>